<dbReference type="Proteomes" id="UP000220828">
    <property type="component" value="Unassembled WGS sequence"/>
</dbReference>
<dbReference type="Pfam" id="PF13174">
    <property type="entry name" value="TPR_6"/>
    <property type="match status" value="2"/>
</dbReference>
<accession>A0A2H3KCI3</accession>
<dbReference type="PANTHER" id="PTHR23082">
    <property type="entry name" value="TRANSCRIPTION INITIATION FACTOR IIIC TFIIIC , POLYPEPTIDE 3-RELATED"/>
    <property type="match status" value="1"/>
</dbReference>
<reference evidence="1 2" key="1">
    <citation type="submission" date="2017-09" db="EMBL/GenBank/DDBJ databases">
        <title>Whole genomes of Flavobacteriaceae.</title>
        <authorList>
            <person name="Stine C."/>
            <person name="Li C."/>
            <person name="Tadesse D."/>
        </authorList>
    </citation>
    <scope>NUCLEOTIDE SEQUENCE [LARGE SCALE GENOMIC DNA]</scope>
    <source>
        <strain evidence="1 2">ATCC 35036</strain>
    </source>
</reference>
<dbReference type="InterPro" id="IPR019734">
    <property type="entry name" value="TPR_rpt"/>
</dbReference>
<evidence type="ECO:0008006" key="3">
    <source>
        <dbReference type="Google" id="ProtNLM"/>
    </source>
</evidence>
<dbReference type="OrthoDB" id="1416278at2"/>
<evidence type="ECO:0000313" key="2">
    <source>
        <dbReference type="Proteomes" id="UP000220828"/>
    </source>
</evidence>
<protein>
    <recommendedName>
        <fullName evidence="3">Tetratricopeptide repeat protein</fullName>
    </recommendedName>
</protein>
<dbReference type="EMBL" id="PCMW01000033">
    <property type="protein sequence ID" value="PDS25058.1"/>
    <property type="molecule type" value="Genomic_DNA"/>
</dbReference>
<dbReference type="SUPFAM" id="SSF48452">
    <property type="entry name" value="TPR-like"/>
    <property type="match status" value="1"/>
</dbReference>
<dbReference type="GO" id="GO:0000127">
    <property type="term" value="C:transcription factor TFIIIC complex"/>
    <property type="evidence" value="ECO:0007669"/>
    <property type="project" value="TreeGrafter"/>
</dbReference>
<proteinExistence type="predicted"/>
<gene>
    <name evidence="1" type="ORF">B0A77_06300</name>
</gene>
<dbReference type="GO" id="GO:0006383">
    <property type="term" value="P:transcription by RNA polymerase III"/>
    <property type="evidence" value="ECO:0007669"/>
    <property type="project" value="InterPro"/>
</dbReference>
<dbReference type="PANTHER" id="PTHR23082:SF0">
    <property type="entry name" value="GENERAL TRANSCRIPTION FACTOR 3C POLYPEPTIDE 3"/>
    <property type="match status" value="1"/>
</dbReference>
<dbReference type="RefSeq" id="WP_097553906.1">
    <property type="nucleotide sequence ID" value="NZ_PCMW01000033.1"/>
</dbReference>
<sequence>MKPFKLYLLSLIGTICLTICSGFSIVENKNLPSFEHAQQLYAQGKYDQCKSILELIIKEQPKHYKSIELLGDVFGQLKNWDEALKYYTLLKKSFPNEANYWYKCGGVLGMKAKEANKFKALGMIDDIKMSFEKAIVLNPNHIEARWALIELYLQLPGIVGGSEKKARIYANQLMQISKIDGYLAFGHIDEYFKRYLKAAESYQNAFEIGKSKTAFQKLYQVYYYKLKDYNKAKKLKEQFERS</sequence>
<dbReference type="InterPro" id="IPR039340">
    <property type="entry name" value="Tfc4/TFIIIC-102/Sfc4"/>
</dbReference>
<evidence type="ECO:0000313" key="1">
    <source>
        <dbReference type="EMBL" id="PDS25058.1"/>
    </source>
</evidence>
<comment type="caution">
    <text evidence="1">The sequence shown here is derived from an EMBL/GenBank/DDBJ whole genome shotgun (WGS) entry which is preliminary data.</text>
</comment>
<name>A0A2H3KCI3_9FLAO</name>
<dbReference type="InterPro" id="IPR011990">
    <property type="entry name" value="TPR-like_helical_dom_sf"/>
</dbReference>
<dbReference type="Gene3D" id="1.25.40.10">
    <property type="entry name" value="Tetratricopeptide repeat domain"/>
    <property type="match status" value="1"/>
</dbReference>
<dbReference type="AlphaFoldDB" id="A0A2H3KCI3"/>
<organism evidence="1 2">
    <name type="scientific">Flavobacterium branchiophilum</name>
    <dbReference type="NCBI Taxonomy" id="55197"/>
    <lineage>
        <taxon>Bacteria</taxon>
        <taxon>Pseudomonadati</taxon>
        <taxon>Bacteroidota</taxon>
        <taxon>Flavobacteriia</taxon>
        <taxon>Flavobacteriales</taxon>
        <taxon>Flavobacteriaceae</taxon>
        <taxon>Flavobacterium</taxon>
    </lineage>
</organism>